<reference evidence="2 3" key="1">
    <citation type="submission" date="2019-01" db="EMBL/GenBank/DDBJ databases">
        <title>Sequencing of cultivated peanut Arachis hypogaea provides insights into genome evolution and oil improvement.</title>
        <authorList>
            <person name="Chen X."/>
        </authorList>
    </citation>
    <scope>NUCLEOTIDE SEQUENCE [LARGE SCALE GENOMIC DNA]</scope>
    <source>
        <strain evidence="3">cv. Fuhuasheng</strain>
        <tissue evidence="2">Leaves</tissue>
    </source>
</reference>
<keyword evidence="1" id="KW-1133">Transmembrane helix</keyword>
<feature type="transmembrane region" description="Helical" evidence="1">
    <location>
        <begin position="20"/>
        <end position="39"/>
    </location>
</feature>
<sequence>MDIGYDRLRLLHLDQMGRMAIPMLKIFTIFSIFYGYKLFNTPNSFFYFGPQELFILISIIYTRNRYWY</sequence>
<keyword evidence="1" id="KW-0472">Membrane</keyword>
<name>A0A445B3G1_ARAHY</name>
<accession>A0A445B3G1</accession>
<comment type="caution">
    <text evidence="2">The sequence shown here is derived from an EMBL/GenBank/DDBJ whole genome shotgun (WGS) entry which is preliminary data.</text>
</comment>
<proteinExistence type="predicted"/>
<keyword evidence="1" id="KW-0812">Transmembrane</keyword>
<gene>
    <name evidence="2" type="ORF">Ahy_A10g047749</name>
</gene>
<evidence type="ECO:0000313" key="3">
    <source>
        <dbReference type="Proteomes" id="UP000289738"/>
    </source>
</evidence>
<evidence type="ECO:0000256" key="1">
    <source>
        <dbReference type="SAM" id="Phobius"/>
    </source>
</evidence>
<dbReference type="Proteomes" id="UP000289738">
    <property type="component" value="Chromosome A10"/>
</dbReference>
<keyword evidence="3" id="KW-1185">Reference proteome</keyword>
<protein>
    <submittedName>
        <fullName evidence="2">Uncharacterized protein</fullName>
    </submittedName>
</protein>
<evidence type="ECO:0000313" key="2">
    <source>
        <dbReference type="EMBL" id="RYR33181.1"/>
    </source>
</evidence>
<dbReference type="EMBL" id="SDMP01000010">
    <property type="protein sequence ID" value="RYR33181.1"/>
    <property type="molecule type" value="Genomic_DNA"/>
</dbReference>
<organism evidence="2 3">
    <name type="scientific">Arachis hypogaea</name>
    <name type="common">Peanut</name>
    <dbReference type="NCBI Taxonomy" id="3818"/>
    <lineage>
        <taxon>Eukaryota</taxon>
        <taxon>Viridiplantae</taxon>
        <taxon>Streptophyta</taxon>
        <taxon>Embryophyta</taxon>
        <taxon>Tracheophyta</taxon>
        <taxon>Spermatophyta</taxon>
        <taxon>Magnoliopsida</taxon>
        <taxon>eudicotyledons</taxon>
        <taxon>Gunneridae</taxon>
        <taxon>Pentapetalae</taxon>
        <taxon>rosids</taxon>
        <taxon>fabids</taxon>
        <taxon>Fabales</taxon>
        <taxon>Fabaceae</taxon>
        <taxon>Papilionoideae</taxon>
        <taxon>50 kb inversion clade</taxon>
        <taxon>dalbergioids sensu lato</taxon>
        <taxon>Dalbergieae</taxon>
        <taxon>Pterocarpus clade</taxon>
        <taxon>Arachis</taxon>
    </lineage>
</organism>
<dbReference type="AlphaFoldDB" id="A0A445B3G1"/>